<protein>
    <recommendedName>
        <fullName evidence="4">SXP/RAL-2 family protein Ani s 5-like cation-binding domain-containing protein</fullName>
    </recommendedName>
</protein>
<dbReference type="Proteomes" id="UP000298663">
    <property type="component" value="Unassembled WGS sequence"/>
</dbReference>
<evidence type="ECO:0000256" key="1">
    <source>
        <dbReference type="SAM" id="SignalP"/>
    </source>
</evidence>
<reference evidence="2 3" key="1">
    <citation type="journal article" date="2015" name="Genome Biol.">
        <title>Comparative genomics of Steinernema reveals deeply conserved gene regulatory networks.</title>
        <authorList>
            <person name="Dillman A.R."/>
            <person name="Macchietto M."/>
            <person name="Porter C.F."/>
            <person name="Rogers A."/>
            <person name="Williams B."/>
            <person name="Antoshechkin I."/>
            <person name="Lee M.M."/>
            <person name="Goodwin Z."/>
            <person name="Lu X."/>
            <person name="Lewis E.E."/>
            <person name="Goodrich-Blair H."/>
            <person name="Stock S.P."/>
            <person name="Adams B.J."/>
            <person name="Sternberg P.W."/>
            <person name="Mortazavi A."/>
        </authorList>
    </citation>
    <scope>NUCLEOTIDE SEQUENCE [LARGE SCALE GENOMIC DNA]</scope>
    <source>
        <strain evidence="2 3">ALL</strain>
    </source>
</reference>
<feature type="chain" id="PRO_5020454699" description="SXP/RAL-2 family protein Ani s 5-like cation-binding domain-containing protein" evidence="1">
    <location>
        <begin position="21"/>
        <end position="157"/>
    </location>
</feature>
<dbReference type="OrthoDB" id="10472773at2759"/>
<feature type="signal peptide" evidence="1">
    <location>
        <begin position="1"/>
        <end position="20"/>
    </location>
</feature>
<dbReference type="AlphaFoldDB" id="A0A4U5LR35"/>
<organism evidence="2 3">
    <name type="scientific">Steinernema carpocapsae</name>
    <name type="common">Entomopathogenic nematode</name>
    <dbReference type="NCBI Taxonomy" id="34508"/>
    <lineage>
        <taxon>Eukaryota</taxon>
        <taxon>Metazoa</taxon>
        <taxon>Ecdysozoa</taxon>
        <taxon>Nematoda</taxon>
        <taxon>Chromadorea</taxon>
        <taxon>Rhabditida</taxon>
        <taxon>Tylenchina</taxon>
        <taxon>Panagrolaimomorpha</taxon>
        <taxon>Strongyloidoidea</taxon>
        <taxon>Steinernematidae</taxon>
        <taxon>Steinernema</taxon>
    </lineage>
</organism>
<name>A0A4U5LR35_STECR</name>
<reference evidence="2 3" key="2">
    <citation type="journal article" date="2019" name="G3 (Bethesda)">
        <title>Hybrid Assembly of the Genome of the Entomopathogenic Nematode Steinernema carpocapsae Identifies the X-Chromosome.</title>
        <authorList>
            <person name="Serra L."/>
            <person name="Macchietto M."/>
            <person name="Macias-Munoz A."/>
            <person name="McGill C.J."/>
            <person name="Rodriguez I.M."/>
            <person name="Rodriguez B."/>
            <person name="Murad R."/>
            <person name="Mortazavi A."/>
        </authorList>
    </citation>
    <scope>NUCLEOTIDE SEQUENCE [LARGE SCALE GENOMIC DNA]</scope>
    <source>
        <strain evidence="2 3">ALL</strain>
    </source>
</reference>
<evidence type="ECO:0000313" key="2">
    <source>
        <dbReference type="EMBL" id="TKR58433.1"/>
    </source>
</evidence>
<dbReference type="EMBL" id="AZBU02000013">
    <property type="protein sequence ID" value="TKR58433.1"/>
    <property type="molecule type" value="Genomic_DNA"/>
</dbReference>
<sequence>MSRLLLACVWMLFVLDFVKCLREPLNAEILSFKKLLNAEEVEKLGNLENKSYNEAFQAIFDIVKTKNEKTKNMFIGIQEQVEQEKADKAIDLEVLAWDMKPLLSKKGKKNLVEMMEVFNNRKLRPSDIQMQLQGLFETMDENDKRVVNQFYQENLMF</sequence>
<proteinExistence type="predicted"/>
<comment type="caution">
    <text evidence="2">The sequence shown here is derived from an EMBL/GenBank/DDBJ whole genome shotgun (WGS) entry which is preliminary data.</text>
</comment>
<keyword evidence="1" id="KW-0732">Signal</keyword>
<accession>A0A4U5LR35</accession>
<evidence type="ECO:0008006" key="4">
    <source>
        <dbReference type="Google" id="ProtNLM"/>
    </source>
</evidence>
<keyword evidence="3" id="KW-1185">Reference proteome</keyword>
<gene>
    <name evidence="2" type="ORF">L596_029877</name>
</gene>
<evidence type="ECO:0000313" key="3">
    <source>
        <dbReference type="Proteomes" id="UP000298663"/>
    </source>
</evidence>